<dbReference type="InterPro" id="IPR001387">
    <property type="entry name" value="Cro/C1-type_HTH"/>
</dbReference>
<feature type="domain" description="HTH cro/C1-type" evidence="1">
    <location>
        <begin position="23"/>
        <end position="77"/>
    </location>
</feature>
<dbReference type="Gene3D" id="1.10.260.40">
    <property type="entry name" value="lambda repressor-like DNA-binding domains"/>
    <property type="match status" value="1"/>
</dbReference>
<gene>
    <name evidence="2" type="ORF">PSJ8397_00850</name>
</gene>
<dbReference type="SMART" id="SM00530">
    <property type="entry name" value="HTH_XRE"/>
    <property type="match status" value="1"/>
</dbReference>
<evidence type="ECO:0000259" key="1">
    <source>
        <dbReference type="PROSITE" id="PS50943"/>
    </source>
</evidence>
<protein>
    <submittedName>
        <fullName evidence="2">Transcriptional repressor DicA</fullName>
    </submittedName>
</protein>
<sequence length="131" mass="14024">MMDKTFDDADWFSEDTATFGDRLAAARSAAGLSQKALAQRLGVKAGTLRNWEDDLSEPRANRLSMLGGILGVSLGWLLSGEGEGLEAPEEAGQEAPDVTAVLSDLRVVRAQIGQANERLALLEKRLKALGK</sequence>
<dbReference type="OrthoDB" id="5659783at2"/>
<proteinExistence type="predicted"/>
<dbReference type="CDD" id="cd00093">
    <property type="entry name" value="HTH_XRE"/>
    <property type="match status" value="1"/>
</dbReference>
<reference evidence="2 3" key="1">
    <citation type="submission" date="2017-03" db="EMBL/GenBank/DDBJ databases">
        <authorList>
            <person name="Afonso C.L."/>
            <person name="Miller P.J."/>
            <person name="Scott M.A."/>
            <person name="Spackman E."/>
            <person name="Goraichik I."/>
            <person name="Dimitrov K.M."/>
            <person name="Suarez D.L."/>
            <person name="Swayne D.E."/>
        </authorList>
    </citation>
    <scope>NUCLEOTIDE SEQUENCE [LARGE SCALE GENOMIC DNA]</scope>
    <source>
        <strain evidence="2 3">CECT 8397</strain>
    </source>
</reference>
<keyword evidence="3" id="KW-1185">Reference proteome</keyword>
<evidence type="ECO:0000313" key="3">
    <source>
        <dbReference type="Proteomes" id="UP000193623"/>
    </source>
</evidence>
<accession>A0A1Y5RNS5</accession>
<evidence type="ECO:0000313" key="2">
    <source>
        <dbReference type="EMBL" id="SLN21780.1"/>
    </source>
</evidence>
<dbReference type="SUPFAM" id="SSF47413">
    <property type="entry name" value="lambda repressor-like DNA-binding domains"/>
    <property type="match status" value="1"/>
</dbReference>
<organism evidence="2 3">
    <name type="scientific">Pseudooctadecabacter jejudonensis</name>
    <dbReference type="NCBI Taxonomy" id="1391910"/>
    <lineage>
        <taxon>Bacteria</taxon>
        <taxon>Pseudomonadati</taxon>
        <taxon>Pseudomonadota</taxon>
        <taxon>Alphaproteobacteria</taxon>
        <taxon>Rhodobacterales</taxon>
        <taxon>Paracoccaceae</taxon>
        <taxon>Pseudooctadecabacter</taxon>
    </lineage>
</organism>
<dbReference type="InterPro" id="IPR010982">
    <property type="entry name" value="Lambda_DNA-bd_dom_sf"/>
</dbReference>
<dbReference type="Proteomes" id="UP000193623">
    <property type="component" value="Unassembled WGS sequence"/>
</dbReference>
<dbReference type="Pfam" id="PF01381">
    <property type="entry name" value="HTH_3"/>
    <property type="match status" value="1"/>
</dbReference>
<name>A0A1Y5RNS5_9RHOB</name>
<dbReference type="EMBL" id="FWFT01000001">
    <property type="protein sequence ID" value="SLN21780.1"/>
    <property type="molecule type" value="Genomic_DNA"/>
</dbReference>
<dbReference type="AlphaFoldDB" id="A0A1Y5RNS5"/>
<dbReference type="GO" id="GO:0003677">
    <property type="term" value="F:DNA binding"/>
    <property type="evidence" value="ECO:0007669"/>
    <property type="project" value="InterPro"/>
</dbReference>
<dbReference type="PROSITE" id="PS50943">
    <property type="entry name" value="HTH_CROC1"/>
    <property type="match status" value="1"/>
</dbReference>